<feature type="domain" description="HTH cro/C1-type" evidence="1">
    <location>
        <begin position="6"/>
        <end position="61"/>
    </location>
</feature>
<reference evidence="2 3" key="1">
    <citation type="submission" date="2010-07" db="EMBL/GenBank/DDBJ databases">
        <title>The draft genome of Paenibacillus curdlanolyticus YK9.</title>
        <authorList>
            <consortium name="US DOE Joint Genome Institute (JGI-PGF)"/>
            <person name="Lucas S."/>
            <person name="Copeland A."/>
            <person name="Lapidus A."/>
            <person name="Cheng J.-F."/>
            <person name="Bruce D."/>
            <person name="Goodwin L."/>
            <person name="Pitluck S."/>
            <person name="Land M.L."/>
            <person name="Hauser L."/>
            <person name="Chang Y.-J."/>
            <person name="Jeffries C."/>
            <person name="Anderson I.J."/>
            <person name="Johnson E."/>
            <person name="Loganathan U."/>
            <person name="Mulhopadhyay B."/>
            <person name="Kyrpides N."/>
            <person name="Woyke T.J."/>
        </authorList>
    </citation>
    <scope>NUCLEOTIDE SEQUENCE [LARGE SCALE GENOMIC DNA]</scope>
    <source>
        <strain evidence="2 3">YK9</strain>
    </source>
</reference>
<organism evidence="2 3">
    <name type="scientific">Paenibacillus curdlanolyticus YK9</name>
    <dbReference type="NCBI Taxonomy" id="717606"/>
    <lineage>
        <taxon>Bacteria</taxon>
        <taxon>Bacillati</taxon>
        <taxon>Bacillota</taxon>
        <taxon>Bacilli</taxon>
        <taxon>Bacillales</taxon>
        <taxon>Paenibacillaceae</taxon>
        <taxon>Paenibacillus</taxon>
    </lineage>
</organism>
<sequence length="72" mass="8375">MIKSNLKQLIDGRGLSVRQVAKDIEYRLGSVQDLYNDTTERFPRELLDKLCRYFECSIADLLTYEEAGETKN</sequence>
<dbReference type="AlphaFoldDB" id="E0IBV5"/>
<dbReference type="InterPro" id="IPR010982">
    <property type="entry name" value="Lambda_DNA-bd_dom_sf"/>
</dbReference>
<dbReference type="eggNOG" id="COG3655">
    <property type="taxonomic scope" value="Bacteria"/>
</dbReference>
<protein>
    <submittedName>
        <fullName evidence="2">Transcriptional regulator, XRE family</fullName>
    </submittedName>
</protein>
<evidence type="ECO:0000259" key="1">
    <source>
        <dbReference type="PROSITE" id="PS50943"/>
    </source>
</evidence>
<dbReference type="Pfam" id="PF13443">
    <property type="entry name" value="HTH_26"/>
    <property type="match status" value="1"/>
</dbReference>
<dbReference type="EMBL" id="AEDD01000008">
    <property type="protein sequence ID" value="EFM10185.1"/>
    <property type="molecule type" value="Genomic_DNA"/>
</dbReference>
<proteinExistence type="predicted"/>
<dbReference type="InterPro" id="IPR001387">
    <property type="entry name" value="Cro/C1-type_HTH"/>
</dbReference>
<dbReference type="Gene3D" id="1.10.260.40">
    <property type="entry name" value="lambda repressor-like DNA-binding domains"/>
    <property type="match status" value="1"/>
</dbReference>
<dbReference type="STRING" id="717606.PaecuDRAFT_3144"/>
<dbReference type="SUPFAM" id="SSF47413">
    <property type="entry name" value="lambda repressor-like DNA-binding domains"/>
    <property type="match status" value="1"/>
</dbReference>
<dbReference type="GO" id="GO:0003677">
    <property type="term" value="F:DNA binding"/>
    <property type="evidence" value="ECO:0007669"/>
    <property type="project" value="InterPro"/>
</dbReference>
<dbReference type="OrthoDB" id="2456072at2"/>
<evidence type="ECO:0000313" key="3">
    <source>
        <dbReference type="Proteomes" id="UP000005387"/>
    </source>
</evidence>
<keyword evidence="3" id="KW-1185">Reference proteome</keyword>
<dbReference type="RefSeq" id="WP_006039132.1">
    <property type="nucleotide sequence ID" value="NZ_AEDD01000008.1"/>
</dbReference>
<dbReference type="SMART" id="SM00530">
    <property type="entry name" value="HTH_XRE"/>
    <property type="match status" value="1"/>
</dbReference>
<dbReference type="CDD" id="cd00093">
    <property type="entry name" value="HTH_XRE"/>
    <property type="match status" value="1"/>
</dbReference>
<dbReference type="PROSITE" id="PS50943">
    <property type="entry name" value="HTH_CROC1"/>
    <property type="match status" value="1"/>
</dbReference>
<gene>
    <name evidence="2" type="ORF">PaecuDRAFT_3144</name>
</gene>
<evidence type="ECO:0000313" key="2">
    <source>
        <dbReference type="EMBL" id="EFM10185.1"/>
    </source>
</evidence>
<accession>E0IBV5</accession>
<name>E0IBV5_9BACL</name>
<dbReference type="Proteomes" id="UP000005387">
    <property type="component" value="Unassembled WGS sequence"/>
</dbReference>